<evidence type="ECO:0000256" key="1">
    <source>
        <dbReference type="SAM" id="MobiDB-lite"/>
    </source>
</evidence>
<evidence type="ECO:0000259" key="2">
    <source>
        <dbReference type="Pfam" id="PF12770"/>
    </source>
</evidence>
<dbReference type="EMBL" id="RFFJ01000267">
    <property type="protein sequence ID" value="RMI29214.1"/>
    <property type="molecule type" value="Genomic_DNA"/>
</dbReference>
<dbReference type="AlphaFoldDB" id="A0A3M2KW32"/>
<name>A0A3M2KW32_9ACTN</name>
<protein>
    <submittedName>
        <fullName evidence="3">CHAT domain-containing protein</fullName>
    </submittedName>
</protein>
<comment type="caution">
    <text evidence="3">The sequence shown here is derived from an EMBL/GenBank/DDBJ whole genome shotgun (WGS) entry which is preliminary data.</text>
</comment>
<feature type="region of interest" description="Disordered" evidence="1">
    <location>
        <begin position="439"/>
        <end position="483"/>
    </location>
</feature>
<reference evidence="3 4" key="1">
    <citation type="submission" date="2018-10" db="EMBL/GenBank/DDBJ databases">
        <title>Isolation, diversity and antifungal activity of actinobacteria from wheat.</title>
        <authorList>
            <person name="Han C."/>
        </authorList>
    </citation>
    <scope>NUCLEOTIDE SEQUENCE [LARGE SCALE GENOMIC DNA]</scope>
    <source>
        <strain evidence="3 4">NEAU-YY642</strain>
    </source>
</reference>
<dbReference type="Proteomes" id="UP000278673">
    <property type="component" value="Unassembled WGS sequence"/>
</dbReference>
<feature type="domain" description="CHAT" evidence="2">
    <location>
        <begin position="113"/>
        <end position="444"/>
    </location>
</feature>
<dbReference type="RefSeq" id="WP_147472873.1">
    <property type="nucleotide sequence ID" value="NZ_RFFJ01000267.1"/>
</dbReference>
<gene>
    <name evidence="3" type="ORF">EBN88_27690</name>
</gene>
<evidence type="ECO:0000313" key="4">
    <source>
        <dbReference type="Proteomes" id="UP000278673"/>
    </source>
</evidence>
<keyword evidence="4" id="KW-1185">Reference proteome</keyword>
<dbReference type="InterPro" id="IPR024983">
    <property type="entry name" value="CHAT_dom"/>
</dbReference>
<sequence length="483" mass="49028">RAAPGGRGALAAVPEPAELADGVAASGADALVYLVPGFGGDDGAALLVRGPGGPVVALPLPGLSAAGRRPLEAYLTAAARRSGQRRAREAEAPEAESGWEAALDELCAWAGPAVVGPLLERLAAEGVRRTPVRLVLVPCGNLGVVPWHAARLAGGHACEVAVFSYAASGAQFLEAAGRARRPVRERPVLVADPRLDLLWATDEVLTLRAAHYQRAALYGELATGPPPEGIAGAGTPEELLALLPGAANGGADGTANGGADGTGPASLLHIASHGEAGARPTVSALALADAGADGTGRGGNDGDASGDGGLLTVTRLLDRPGGGPAPGEPGPLVVLSACETDLSRRDHDEALTLTTALVARGASDAVGSRWTTVDGASALMMVVFHHHLTVEGLAPADALRAAQLWMLDPERRPPPGMGGQLAREARRPSLQRVAEWAAFVHQGSPRPNPPKDSPKDPPKALAKDPPKDPPTESPKNSSEEAGR</sequence>
<proteinExistence type="predicted"/>
<feature type="non-terminal residue" evidence="3">
    <location>
        <position position="1"/>
    </location>
</feature>
<accession>A0A3M2KW32</accession>
<evidence type="ECO:0000313" key="3">
    <source>
        <dbReference type="EMBL" id="RMI29214.1"/>
    </source>
</evidence>
<dbReference type="Pfam" id="PF12770">
    <property type="entry name" value="CHAT"/>
    <property type="match status" value="1"/>
</dbReference>
<organism evidence="3 4">
    <name type="scientific">Streptomyces triticirhizae</name>
    <dbReference type="NCBI Taxonomy" id="2483353"/>
    <lineage>
        <taxon>Bacteria</taxon>
        <taxon>Bacillati</taxon>
        <taxon>Actinomycetota</taxon>
        <taxon>Actinomycetes</taxon>
        <taxon>Kitasatosporales</taxon>
        <taxon>Streptomycetaceae</taxon>
        <taxon>Streptomyces</taxon>
    </lineage>
</organism>
<feature type="compositionally biased region" description="Basic and acidic residues" evidence="1">
    <location>
        <begin position="452"/>
        <end position="470"/>
    </location>
</feature>
<feature type="region of interest" description="Disordered" evidence="1">
    <location>
        <begin position="410"/>
        <end position="429"/>
    </location>
</feature>